<dbReference type="Proteomes" id="UP001220509">
    <property type="component" value="Chromosome"/>
</dbReference>
<evidence type="ECO:0000313" key="2">
    <source>
        <dbReference type="EMBL" id="WCT55687.1"/>
    </source>
</evidence>
<evidence type="ECO:0000313" key="3">
    <source>
        <dbReference type="Proteomes" id="UP001220509"/>
    </source>
</evidence>
<keyword evidence="1" id="KW-0472">Membrane</keyword>
<dbReference type="EMBL" id="CP117416">
    <property type="protein sequence ID" value="WCT55687.1"/>
    <property type="molecule type" value="Genomic_DNA"/>
</dbReference>
<feature type="transmembrane region" description="Helical" evidence="1">
    <location>
        <begin position="73"/>
        <end position="97"/>
    </location>
</feature>
<evidence type="ECO:0000256" key="1">
    <source>
        <dbReference type="SAM" id="Phobius"/>
    </source>
</evidence>
<dbReference type="AlphaFoldDB" id="A0AAX3M1H1"/>
<dbReference type="KEGG" id="pka:PQ456_21480"/>
<feature type="transmembrane region" description="Helical" evidence="1">
    <location>
        <begin position="41"/>
        <end position="61"/>
    </location>
</feature>
<proteinExistence type="predicted"/>
<dbReference type="RefSeq" id="WP_273614043.1">
    <property type="nucleotide sequence ID" value="NZ_CP117416.1"/>
</dbReference>
<organism evidence="2 3">
    <name type="scientific">Paenibacillus kyungheensis</name>
    <dbReference type="NCBI Taxonomy" id="1452732"/>
    <lineage>
        <taxon>Bacteria</taxon>
        <taxon>Bacillati</taxon>
        <taxon>Bacillota</taxon>
        <taxon>Bacilli</taxon>
        <taxon>Bacillales</taxon>
        <taxon>Paenibacillaceae</taxon>
        <taxon>Paenibacillus</taxon>
    </lineage>
</organism>
<keyword evidence="1" id="KW-1133">Transmembrane helix</keyword>
<sequence length="111" mass="12777">MGWINPASVFPDPLFRLVWLIELLVLLFIILAGSRFSRKSWIGTTILFVLGLCAVLPGYIYQLTHPDPIGALIDIPLLLMFPIMLVSLIWAIIIWIYRWYSRQRSRSSTTS</sequence>
<keyword evidence="1" id="KW-0812">Transmembrane</keyword>
<reference evidence="2 3" key="1">
    <citation type="submission" date="2023-02" db="EMBL/GenBank/DDBJ databases">
        <title>Genome sequence of Paenibacillus kyungheensis KACC 18744.</title>
        <authorList>
            <person name="Kim S."/>
            <person name="Heo J."/>
            <person name="Kwon S.-W."/>
        </authorList>
    </citation>
    <scope>NUCLEOTIDE SEQUENCE [LARGE SCALE GENOMIC DNA]</scope>
    <source>
        <strain evidence="2 3">KACC 18744</strain>
    </source>
</reference>
<gene>
    <name evidence="2" type="ORF">PQ456_21480</name>
</gene>
<keyword evidence="3" id="KW-1185">Reference proteome</keyword>
<feature type="transmembrane region" description="Helical" evidence="1">
    <location>
        <begin position="14"/>
        <end position="34"/>
    </location>
</feature>
<accession>A0AAX3M1H1</accession>
<name>A0AAX3M1H1_9BACL</name>
<protein>
    <submittedName>
        <fullName evidence="2">Uncharacterized protein</fullName>
    </submittedName>
</protein>